<dbReference type="InterPro" id="IPR011705">
    <property type="entry name" value="BACK"/>
</dbReference>
<evidence type="ECO:0000256" key="2">
    <source>
        <dbReference type="ARBA" id="ARBA00022737"/>
    </source>
</evidence>
<dbReference type="SMART" id="SM00225">
    <property type="entry name" value="BTB"/>
    <property type="match status" value="1"/>
</dbReference>
<dbReference type="PROSITE" id="PS50097">
    <property type="entry name" value="BTB"/>
    <property type="match status" value="1"/>
</dbReference>
<dbReference type="SUPFAM" id="SSF54695">
    <property type="entry name" value="POZ domain"/>
    <property type="match status" value="1"/>
</dbReference>
<dbReference type="Pfam" id="PF07707">
    <property type="entry name" value="BACK"/>
    <property type="match status" value="1"/>
</dbReference>
<comment type="caution">
    <text evidence="4">The sequence shown here is derived from an EMBL/GenBank/DDBJ whole genome shotgun (WGS) entry which is preliminary data.</text>
</comment>
<gene>
    <name evidence="4" type="ORF">ACAOBT_LOCUS13955</name>
</gene>
<keyword evidence="2" id="KW-0677">Repeat</keyword>
<evidence type="ECO:0000313" key="4">
    <source>
        <dbReference type="EMBL" id="CAH1980390.1"/>
    </source>
</evidence>
<dbReference type="InterPro" id="IPR000210">
    <property type="entry name" value="BTB/POZ_dom"/>
</dbReference>
<dbReference type="SUPFAM" id="SSF117281">
    <property type="entry name" value="Kelch motif"/>
    <property type="match status" value="1"/>
</dbReference>
<keyword evidence="1" id="KW-0880">Kelch repeat</keyword>
<dbReference type="Gene3D" id="3.30.710.10">
    <property type="entry name" value="Potassium Channel Kv1.1, Chain A"/>
    <property type="match status" value="1"/>
</dbReference>
<protein>
    <recommendedName>
        <fullName evidence="3">BTB domain-containing protein</fullName>
    </recommendedName>
</protein>
<dbReference type="PANTHER" id="PTHR45632">
    <property type="entry name" value="LD33804P"/>
    <property type="match status" value="1"/>
</dbReference>
<dbReference type="SMART" id="SM00875">
    <property type="entry name" value="BACK"/>
    <property type="match status" value="1"/>
</dbReference>
<evidence type="ECO:0000259" key="3">
    <source>
        <dbReference type="PROSITE" id="PS50097"/>
    </source>
</evidence>
<keyword evidence="5" id="KW-1185">Reference proteome</keyword>
<dbReference type="InterPro" id="IPR006652">
    <property type="entry name" value="Kelch_1"/>
</dbReference>
<name>A0A9P0KND6_ACAOB</name>
<dbReference type="Pfam" id="PF01344">
    <property type="entry name" value="Kelch_1"/>
    <property type="match status" value="1"/>
</dbReference>
<dbReference type="AlphaFoldDB" id="A0A9P0KND6"/>
<feature type="domain" description="BTB" evidence="3">
    <location>
        <begin position="39"/>
        <end position="106"/>
    </location>
</feature>
<dbReference type="EMBL" id="CAKOFQ010006894">
    <property type="protein sequence ID" value="CAH1980390.1"/>
    <property type="molecule type" value="Genomic_DNA"/>
</dbReference>
<dbReference type="GO" id="GO:0003779">
    <property type="term" value="F:actin binding"/>
    <property type="evidence" value="ECO:0007669"/>
    <property type="project" value="UniProtKB-KW"/>
</dbReference>
<dbReference type="OrthoDB" id="10027872at2759"/>
<accession>A0A9P0KND6</accession>
<reference evidence="4" key="1">
    <citation type="submission" date="2022-03" db="EMBL/GenBank/DDBJ databases">
        <authorList>
            <person name="Sayadi A."/>
        </authorList>
    </citation>
    <scope>NUCLEOTIDE SEQUENCE</scope>
</reference>
<dbReference type="InterPro" id="IPR011333">
    <property type="entry name" value="SKP1/BTB/POZ_sf"/>
</dbReference>
<dbReference type="Proteomes" id="UP001152888">
    <property type="component" value="Unassembled WGS sequence"/>
</dbReference>
<dbReference type="PANTHER" id="PTHR45632:SF3">
    <property type="entry name" value="KELCH-LIKE PROTEIN 32"/>
    <property type="match status" value="1"/>
</dbReference>
<evidence type="ECO:0000256" key="1">
    <source>
        <dbReference type="ARBA" id="ARBA00022441"/>
    </source>
</evidence>
<dbReference type="Pfam" id="PF00651">
    <property type="entry name" value="BTB"/>
    <property type="match status" value="1"/>
</dbReference>
<dbReference type="Gene3D" id="2.120.10.80">
    <property type="entry name" value="Kelch-type beta propeller"/>
    <property type="match status" value="1"/>
</dbReference>
<organism evidence="4 5">
    <name type="scientific">Acanthoscelides obtectus</name>
    <name type="common">Bean weevil</name>
    <name type="synonym">Bruchus obtectus</name>
    <dbReference type="NCBI Taxonomy" id="200917"/>
    <lineage>
        <taxon>Eukaryota</taxon>
        <taxon>Metazoa</taxon>
        <taxon>Ecdysozoa</taxon>
        <taxon>Arthropoda</taxon>
        <taxon>Hexapoda</taxon>
        <taxon>Insecta</taxon>
        <taxon>Pterygota</taxon>
        <taxon>Neoptera</taxon>
        <taxon>Endopterygota</taxon>
        <taxon>Coleoptera</taxon>
        <taxon>Polyphaga</taxon>
        <taxon>Cucujiformia</taxon>
        <taxon>Chrysomeloidea</taxon>
        <taxon>Chrysomelidae</taxon>
        <taxon>Bruchinae</taxon>
        <taxon>Bruchini</taxon>
        <taxon>Acanthoscelides</taxon>
    </lineage>
</organism>
<dbReference type="InterPro" id="IPR015915">
    <property type="entry name" value="Kelch-typ_b-propeller"/>
</dbReference>
<evidence type="ECO:0000313" key="5">
    <source>
        <dbReference type="Proteomes" id="UP001152888"/>
    </source>
</evidence>
<proteinExistence type="predicted"/>
<sequence>MFLSFNCLKSPALFHIFTVTICFVKMSMKTFSGPEEPGTDIELEIEGKSIICKKELLIANSDYFKAMFEGNFIEKNKSKVSIEGVNIEAMDIILTILWDEHDVVLEEGHTLAVVQAASMLQFEKIKTFCIRRLMELLCPQNSIRIWIVTEQLGIKPLHLKAKFLALSEFMILKNTEESEGIYELTFQEVCNYLGHINLKTDNELSVFQTAMRWWYENSKQIPDTVSNPLLKILHCISFSTMSAHELKEAMTYPDIKNDKEILEIMSCMEHMKTNKSAEMFTENSHKVAKKLISCRSREVAKILCILVTPASETSSNDHEVVYYDDYKRKWFHEKLGDNKDKAIVLMYDAPSKKFKKFFNIDQYKCKNLEGFKLQSYKEFVFMYGGEFLIGRGKWNQNFWVYDTLRDRWERKTVMPHPRRHFQTCVVGSKVFIAGGTGTFRVTQDSLFWYDFKLDRWCEYVRHLLFRDKQFKCCCFLDQFFVISINEQCGYFLKDDVDTYSWTRVEAIIDRTILSNQSEFAVFSYRDRLFIKGKNLIEMKIEDNVLVVISIRHVTDIDCDKIDIDLCNNIVYTLYKHRFEEHDVCSLESYNLDTQECSFIFENLKEADSLEADKEQFRIKAITASMSPFAFEHYSLLDHYISVNEFEF</sequence>
<dbReference type="Gene3D" id="1.25.40.420">
    <property type="match status" value="1"/>
</dbReference>